<keyword evidence="4 6" id="KW-0548">Nucleotidyltransferase</keyword>
<evidence type="ECO:0000313" key="6">
    <source>
        <dbReference type="EMBL" id="AIC16993.1"/>
    </source>
</evidence>
<dbReference type="GO" id="GO:0003899">
    <property type="term" value="F:DNA-directed RNA polymerase activity"/>
    <property type="evidence" value="ECO:0007669"/>
    <property type="project" value="UniProtKB-UniRule"/>
</dbReference>
<dbReference type="InterPro" id="IPR036603">
    <property type="entry name" value="RBP11-like"/>
</dbReference>
<comment type="catalytic activity">
    <reaction evidence="4">
        <text>RNA(n) + a ribonucleoside 5'-triphosphate = RNA(n+1) + diphosphate</text>
        <dbReference type="Rhea" id="RHEA:21248"/>
        <dbReference type="Rhea" id="RHEA-COMP:14527"/>
        <dbReference type="Rhea" id="RHEA-COMP:17342"/>
        <dbReference type="ChEBI" id="CHEBI:33019"/>
        <dbReference type="ChEBI" id="CHEBI:61557"/>
        <dbReference type="ChEBI" id="CHEBI:140395"/>
        <dbReference type="EC" id="2.7.7.6"/>
    </reaction>
</comment>
<keyword evidence="7" id="KW-1185">Reference proteome</keyword>
<dbReference type="GO" id="GO:0005737">
    <property type="term" value="C:cytoplasm"/>
    <property type="evidence" value="ECO:0007669"/>
    <property type="project" value="UniProtKB-SubCell"/>
</dbReference>
<evidence type="ECO:0000259" key="5">
    <source>
        <dbReference type="Pfam" id="PF13656"/>
    </source>
</evidence>
<evidence type="ECO:0000256" key="3">
    <source>
        <dbReference type="ARBA" id="ARBA00025751"/>
    </source>
</evidence>
<dbReference type="PANTHER" id="PTHR13946:SF28">
    <property type="entry name" value="DNA-DIRECTED RNA POLYMERASES I AND III SUBUNIT RPAC2"/>
    <property type="match status" value="1"/>
</dbReference>
<dbReference type="EMBL" id="CP007536">
    <property type="protein sequence ID" value="AIC16993.1"/>
    <property type="molecule type" value="Genomic_DNA"/>
</dbReference>
<dbReference type="GO" id="GO:0006351">
    <property type="term" value="P:DNA-templated transcription"/>
    <property type="evidence" value="ECO:0007669"/>
    <property type="project" value="UniProtKB-UniRule"/>
</dbReference>
<name>A0A060HNF8_9ARCH</name>
<dbReference type="InterPro" id="IPR009025">
    <property type="entry name" value="RBP11-like_dimer"/>
</dbReference>
<dbReference type="KEGG" id="nvn:NVIE_027180"/>
<keyword evidence="4 6" id="KW-0808">Transferase</keyword>
<dbReference type="GO" id="GO:0000428">
    <property type="term" value="C:DNA-directed RNA polymerase complex"/>
    <property type="evidence" value="ECO:0007669"/>
    <property type="project" value="UniProtKB-KW"/>
</dbReference>
<dbReference type="Proteomes" id="UP000027093">
    <property type="component" value="Chromosome"/>
</dbReference>
<comment type="subcellular location">
    <subcellularLocation>
        <location evidence="4">Cytoplasm</location>
    </subcellularLocation>
</comment>
<dbReference type="Gene3D" id="3.30.1360.10">
    <property type="entry name" value="RNA polymerase, RBP11-like subunit"/>
    <property type="match status" value="1"/>
</dbReference>
<evidence type="ECO:0000256" key="4">
    <source>
        <dbReference type="HAMAP-Rule" id="MF_00261"/>
    </source>
</evidence>
<protein>
    <recommendedName>
        <fullName evidence="4">DNA-directed RNA polymerase subunit Rpo11</fullName>
        <ecNumber evidence="4">2.7.7.6</ecNumber>
    </recommendedName>
    <alternativeName>
        <fullName evidence="4">DNA-directed RNA polymerase subunit L</fullName>
    </alternativeName>
</protein>
<comment type="similarity">
    <text evidence="3 4">Belongs to the archaeal Rpo11/eukaryotic RPB11/RPC19 RNA polymerase subunit family.</text>
</comment>
<dbReference type="InterPro" id="IPR022905">
    <property type="entry name" value="Rpo11-like"/>
</dbReference>
<dbReference type="STRING" id="926571.NVIE_027180"/>
<comment type="function">
    <text evidence="4">DNA-dependent RNA polymerase (RNAP) catalyzes the transcription of DNA into RNA using the four ribonucleoside triphosphates as substrates.</text>
</comment>
<evidence type="ECO:0000256" key="2">
    <source>
        <dbReference type="ARBA" id="ARBA00023163"/>
    </source>
</evidence>
<accession>A0A060HNF8</accession>
<comment type="subunit">
    <text evidence="4">Part of the RNA polymerase complex.</text>
</comment>
<keyword evidence="4" id="KW-0963">Cytoplasm</keyword>
<keyword evidence="1 4" id="KW-0240">DNA-directed RNA polymerase</keyword>
<dbReference type="GO" id="GO:0046983">
    <property type="term" value="F:protein dimerization activity"/>
    <property type="evidence" value="ECO:0007669"/>
    <property type="project" value="InterPro"/>
</dbReference>
<dbReference type="EC" id="2.7.7.6" evidence="4"/>
<feature type="domain" description="DNA-directed RNA polymerase RBP11-like dimerisation" evidence="5">
    <location>
        <begin position="18"/>
        <end position="88"/>
    </location>
</feature>
<evidence type="ECO:0000313" key="7">
    <source>
        <dbReference type="Proteomes" id="UP000027093"/>
    </source>
</evidence>
<dbReference type="AlphaFoldDB" id="A0A060HNF8"/>
<dbReference type="Pfam" id="PF13656">
    <property type="entry name" value="RNA_pol_L_2"/>
    <property type="match status" value="1"/>
</dbReference>
<dbReference type="PANTHER" id="PTHR13946">
    <property type="entry name" value="DNA-DIRECTED RNA POLYMERASE I,II,III"/>
    <property type="match status" value="1"/>
</dbReference>
<reference evidence="6 7" key="1">
    <citation type="journal article" date="2014" name="Int. J. Syst. Evol. Microbiol.">
        <title>Nitrososphaera viennensis gen. nov., sp. nov., an aerobic and mesophilic, ammonia-oxidizing archaeon from soil and a member of the archaeal phylum Thaumarchaeota.</title>
        <authorList>
            <person name="Stieglmeier M."/>
            <person name="Klingl A."/>
            <person name="Alves R.J."/>
            <person name="Rittmann S.K."/>
            <person name="Melcher M."/>
            <person name="Leisch N."/>
            <person name="Schleper C."/>
        </authorList>
    </citation>
    <scope>NUCLEOTIDE SEQUENCE [LARGE SCALE GENOMIC DNA]</scope>
    <source>
        <strain evidence="6">EN76</strain>
    </source>
</reference>
<keyword evidence="2 4" id="KW-0804">Transcription</keyword>
<dbReference type="HAMAP" id="MF_00261">
    <property type="entry name" value="RNApol_arch_Rpo11"/>
    <property type="match status" value="1"/>
</dbReference>
<organism evidence="6 7">
    <name type="scientific">Nitrososphaera viennensis EN76</name>
    <dbReference type="NCBI Taxonomy" id="926571"/>
    <lineage>
        <taxon>Archaea</taxon>
        <taxon>Nitrososphaerota</taxon>
        <taxon>Nitrososphaeria</taxon>
        <taxon>Nitrososphaerales</taxon>
        <taxon>Nitrososphaeraceae</taxon>
        <taxon>Nitrososphaera</taxon>
    </lineage>
</organism>
<proteinExistence type="inferred from homology"/>
<evidence type="ECO:0000256" key="1">
    <source>
        <dbReference type="ARBA" id="ARBA00022478"/>
    </source>
</evidence>
<gene>
    <name evidence="4 6" type="primary">rpoL</name>
    <name evidence="4" type="synonym">rpo11</name>
    <name evidence="6" type="ORF">NVIE_027180</name>
</gene>
<dbReference type="HOGENOM" id="CLU_090381_5_0_2"/>
<dbReference type="SUPFAM" id="SSF55257">
    <property type="entry name" value="RBP11-like subunits of RNA polymerase"/>
    <property type="match status" value="1"/>
</dbReference>
<sequence>MSVLRIMLAEITDFKDNELELKVREEDISILYIVQHELLKEKSVDFAGVMLQHPLTKDFKMRVATKRKDPVEVIQDAAVSAADYSKELAGLVKAALK</sequence>